<accession>A0A378JXD1</accession>
<name>A0A378JXD1_9GAMM</name>
<reference evidence="2 4" key="1">
    <citation type="submission" date="2015-11" db="EMBL/GenBank/DDBJ databases">
        <title>Genomic analysis of 38 Legionella species identifies large and diverse effector repertoires.</title>
        <authorList>
            <person name="Burstein D."/>
            <person name="Amaro F."/>
            <person name="Zusman T."/>
            <person name="Lifshitz Z."/>
            <person name="Cohen O."/>
            <person name="Gilbert J.A."/>
            <person name="Pupko T."/>
            <person name="Shuman H.A."/>
            <person name="Segal G."/>
        </authorList>
    </citation>
    <scope>NUCLEOTIDE SEQUENCE [LARGE SCALE GENOMIC DNA]</scope>
    <source>
        <strain evidence="2 4">ATCC 43877</strain>
    </source>
</reference>
<protein>
    <recommendedName>
        <fullName evidence="6">Transmembrane protein</fullName>
    </recommendedName>
</protein>
<reference evidence="3 5" key="2">
    <citation type="submission" date="2018-06" db="EMBL/GenBank/DDBJ databases">
        <authorList>
            <consortium name="Pathogen Informatics"/>
            <person name="Doyle S."/>
        </authorList>
    </citation>
    <scope>NUCLEOTIDE SEQUENCE [LARGE SCALE GENOMIC DNA]</scope>
    <source>
        <strain evidence="3 5">NCTC12239</strain>
    </source>
</reference>
<keyword evidence="1" id="KW-1133">Transmembrane helix</keyword>
<evidence type="ECO:0000256" key="1">
    <source>
        <dbReference type="SAM" id="Phobius"/>
    </source>
</evidence>
<dbReference type="AlphaFoldDB" id="A0A378JXD1"/>
<keyword evidence="4" id="KW-1185">Reference proteome</keyword>
<keyword evidence="1" id="KW-0812">Transmembrane</keyword>
<keyword evidence="1" id="KW-0472">Membrane</keyword>
<feature type="transmembrane region" description="Helical" evidence="1">
    <location>
        <begin position="74"/>
        <end position="96"/>
    </location>
</feature>
<feature type="transmembrane region" description="Helical" evidence="1">
    <location>
        <begin position="102"/>
        <end position="123"/>
    </location>
</feature>
<dbReference type="EMBL" id="LNYN01000042">
    <property type="protein sequence ID" value="KTD30860.1"/>
    <property type="molecule type" value="Genomic_DNA"/>
</dbReference>
<gene>
    <name evidence="2" type="ORF">Lmor_2967</name>
    <name evidence="3" type="ORF">NCTC12239_02256</name>
</gene>
<evidence type="ECO:0000313" key="3">
    <source>
        <dbReference type="EMBL" id="STX63313.1"/>
    </source>
</evidence>
<dbReference type="EMBL" id="UGOG01000001">
    <property type="protein sequence ID" value="STX63313.1"/>
    <property type="molecule type" value="Genomic_DNA"/>
</dbReference>
<evidence type="ECO:0008006" key="6">
    <source>
        <dbReference type="Google" id="ProtNLM"/>
    </source>
</evidence>
<evidence type="ECO:0000313" key="2">
    <source>
        <dbReference type="EMBL" id="KTD30860.1"/>
    </source>
</evidence>
<dbReference type="Proteomes" id="UP000254040">
    <property type="component" value="Unassembled WGS sequence"/>
</dbReference>
<dbReference type="Proteomes" id="UP000054985">
    <property type="component" value="Unassembled WGS sequence"/>
</dbReference>
<dbReference type="OrthoDB" id="5639101at2"/>
<proteinExistence type="predicted"/>
<organism evidence="3 5">
    <name type="scientific">Legionella moravica</name>
    <dbReference type="NCBI Taxonomy" id="39962"/>
    <lineage>
        <taxon>Bacteria</taxon>
        <taxon>Pseudomonadati</taxon>
        <taxon>Pseudomonadota</taxon>
        <taxon>Gammaproteobacteria</taxon>
        <taxon>Legionellales</taxon>
        <taxon>Legionellaceae</taxon>
        <taxon>Legionella</taxon>
    </lineage>
</organism>
<feature type="transmembrane region" description="Helical" evidence="1">
    <location>
        <begin position="22"/>
        <end position="48"/>
    </location>
</feature>
<sequence>MSLENAMQKGVADFSLIIGKGLMYGGGAGLLIMAAVGTISIDLVLLAYAEKHHNSFLTGYILGTMLWGPRFDPLPLLIVSPITSIIAVGLSVALGVPAVGAAILAGWALAATVLAVGFGFIALGQAMRPEMHAESQQDENYEDSCCFCP</sequence>
<evidence type="ECO:0000313" key="4">
    <source>
        <dbReference type="Proteomes" id="UP000054985"/>
    </source>
</evidence>
<dbReference type="STRING" id="39962.Lmor_2967"/>
<evidence type="ECO:0000313" key="5">
    <source>
        <dbReference type="Proteomes" id="UP000254040"/>
    </source>
</evidence>